<evidence type="ECO:0000313" key="1">
    <source>
        <dbReference type="EMBL" id="SEQ38948.1"/>
    </source>
</evidence>
<dbReference type="RefSeq" id="WP_092578153.1">
    <property type="nucleotide sequence ID" value="NZ_FOFN01000002.1"/>
</dbReference>
<reference evidence="1 2" key="1">
    <citation type="submission" date="2016-10" db="EMBL/GenBank/DDBJ databases">
        <authorList>
            <person name="de Groot N.N."/>
        </authorList>
    </citation>
    <scope>NUCLEOTIDE SEQUENCE [LARGE SCALE GENOMIC DNA]</scope>
    <source>
        <strain evidence="1 2">DSM 21035</strain>
    </source>
</reference>
<gene>
    <name evidence="1" type="ORF">SAMN05421824_1517</name>
</gene>
<keyword evidence="2" id="KW-1185">Reference proteome</keyword>
<sequence length="86" mass="10331">MKFEYALGMLFLLFQVGSVVYARLVPQWYFCWAQYDEHTNYAISLKINGELLSKEDITNRYDTGYHNLVGYMFFLPMLWKNEKIKD</sequence>
<dbReference type="Proteomes" id="UP000198999">
    <property type="component" value="Unassembled WGS sequence"/>
</dbReference>
<protein>
    <submittedName>
        <fullName evidence="1">Uncharacterized protein</fullName>
    </submittedName>
</protein>
<accession>A0A1H9FNM4</accession>
<proteinExistence type="predicted"/>
<evidence type="ECO:0000313" key="2">
    <source>
        <dbReference type="Proteomes" id="UP000198999"/>
    </source>
</evidence>
<dbReference type="OrthoDB" id="1134763at2"/>
<name>A0A1H9FNM4_9FLAO</name>
<dbReference type="AlphaFoldDB" id="A0A1H9FNM4"/>
<organism evidence="1 2">
    <name type="scientific">Hyunsoonleella jejuensis</name>
    <dbReference type="NCBI Taxonomy" id="419940"/>
    <lineage>
        <taxon>Bacteria</taxon>
        <taxon>Pseudomonadati</taxon>
        <taxon>Bacteroidota</taxon>
        <taxon>Flavobacteriia</taxon>
        <taxon>Flavobacteriales</taxon>
        <taxon>Flavobacteriaceae</taxon>
    </lineage>
</organism>
<dbReference type="EMBL" id="FOFN01000002">
    <property type="protein sequence ID" value="SEQ38948.1"/>
    <property type="molecule type" value="Genomic_DNA"/>
</dbReference>